<evidence type="ECO:0000313" key="8">
    <source>
        <dbReference type="EMBL" id="MBB3808818.1"/>
    </source>
</evidence>
<comment type="caution">
    <text evidence="8">The sequence shown here is derived from an EMBL/GenBank/DDBJ whole genome shotgun (WGS) entry which is preliminary data.</text>
</comment>
<dbReference type="AlphaFoldDB" id="A0A7W6EFG4"/>
<proteinExistence type="predicted"/>
<protein>
    <submittedName>
        <fullName evidence="8">HemY protein</fullName>
    </submittedName>
</protein>
<evidence type="ECO:0000256" key="5">
    <source>
        <dbReference type="SAM" id="MobiDB-lite"/>
    </source>
</evidence>
<accession>A0A7W6EFG4</accession>
<name>A0A7W6EFG4_9HYPH</name>
<dbReference type="InterPro" id="IPR016982">
    <property type="entry name" value="Mms48"/>
</dbReference>
<dbReference type="EMBL" id="JACICC010000002">
    <property type="protein sequence ID" value="MBB3808818.1"/>
    <property type="molecule type" value="Genomic_DNA"/>
</dbReference>
<evidence type="ECO:0000256" key="3">
    <source>
        <dbReference type="ARBA" id="ARBA00022989"/>
    </source>
</evidence>
<dbReference type="InterPro" id="IPR010817">
    <property type="entry name" value="HemY_N"/>
</dbReference>
<feature type="domain" description="HemY N-terminal" evidence="7">
    <location>
        <begin position="26"/>
        <end position="132"/>
    </location>
</feature>
<feature type="region of interest" description="Disordered" evidence="5">
    <location>
        <begin position="556"/>
        <end position="585"/>
    </location>
</feature>
<dbReference type="PIRSF" id="PIRSF031802">
    <property type="entry name" value="UCP031802"/>
    <property type="match status" value="1"/>
</dbReference>
<feature type="region of interest" description="Disordered" evidence="5">
    <location>
        <begin position="427"/>
        <end position="446"/>
    </location>
</feature>
<dbReference type="Pfam" id="PF07219">
    <property type="entry name" value="HemY_N"/>
    <property type="match status" value="1"/>
</dbReference>
<feature type="transmembrane region" description="Helical" evidence="6">
    <location>
        <begin position="37"/>
        <end position="62"/>
    </location>
</feature>
<reference evidence="8 9" key="1">
    <citation type="submission" date="2020-08" db="EMBL/GenBank/DDBJ databases">
        <title>Genomic Encyclopedia of Type Strains, Phase IV (KMG-IV): sequencing the most valuable type-strain genomes for metagenomic binning, comparative biology and taxonomic classification.</title>
        <authorList>
            <person name="Goeker M."/>
        </authorList>
    </citation>
    <scope>NUCLEOTIDE SEQUENCE [LARGE SCALE GENOMIC DNA]</scope>
    <source>
        <strain evidence="8 9">DSM 28760</strain>
    </source>
</reference>
<evidence type="ECO:0000259" key="7">
    <source>
        <dbReference type="Pfam" id="PF07219"/>
    </source>
</evidence>
<evidence type="ECO:0000256" key="6">
    <source>
        <dbReference type="SAM" id="Phobius"/>
    </source>
</evidence>
<dbReference type="Proteomes" id="UP000537592">
    <property type="component" value="Unassembled WGS sequence"/>
</dbReference>
<dbReference type="RefSeq" id="WP_183750854.1">
    <property type="nucleotide sequence ID" value="NZ_JACICC010000002.1"/>
</dbReference>
<keyword evidence="4 6" id="KW-0472">Membrane</keyword>
<keyword evidence="2 6" id="KW-0812">Transmembrane</keyword>
<sequence length="585" mass="62331">MLRIVGFIIALGLIALGISWLADRPGDVSVVWQGYRIETSVVVALAAVGAIAVAVVVLWGLFRYVFGLPGAISLSSRARRRAKGFTSVSRGLIAVGTGDSPGARRHATEAERLLGREPLTLLLKAQAAQMSGDRAGAETAFTEMLETSETRVLGLRGLFVEARRKGDDAAARAYALRASELAPKVTWASEAVLEYQSADQDWRGALATLERQSRQKAIGRDTAKRLRAVLLTANALSHQNSDPQEATREAREAVKLAPDLVPAAVLAGRLLSREGNLRKAARILEAAWKLSPHPDIASAYLDLRPGDSARDRLERAQTLARIAPNNPESRLLKAAAALEVRDFDRARQAIAPLLDDHPTVRTCLLMADIAEAEHGTAGEWREWIGRASRAPRDPAWIADGMVSETWLPVSPVSGRLDAFRWSAPVEQIGDDTQLPQEETESATDNERDATVLAAPAAAIAGVATVASTHEPSEVVTPVVEEPAAVFTETIETPVEAVPQTALPEAPAPQPPLPAEPLPEDIVPPAGSTAVAAIVDTPVQVNVAEQQEDGQTVVFPLAHAPDDPGPDAPDALADEPVAIHRPGVKP</sequence>
<dbReference type="GO" id="GO:0016020">
    <property type="term" value="C:membrane"/>
    <property type="evidence" value="ECO:0007669"/>
    <property type="project" value="UniProtKB-SubCell"/>
</dbReference>
<evidence type="ECO:0000313" key="9">
    <source>
        <dbReference type="Proteomes" id="UP000537592"/>
    </source>
</evidence>
<comment type="subcellular location">
    <subcellularLocation>
        <location evidence="1">Membrane</location>
    </subcellularLocation>
</comment>
<keyword evidence="3 6" id="KW-1133">Transmembrane helix</keyword>
<dbReference type="Gene3D" id="1.25.40.10">
    <property type="entry name" value="Tetratricopeptide repeat domain"/>
    <property type="match status" value="1"/>
</dbReference>
<organism evidence="8 9">
    <name type="scientific">Pseudochelatococcus contaminans</name>
    <dbReference type="NCBI Taxonomy" id="1538103"/>
    <lineage>
        <taxon>Bacteria</taxon>
        <taxon>Pseudomonadati</taxon>
        <taxon>Pseudomonadota</taxon>
        <taxon>Alphaproteobacteria</taxon>
        <taxon>Hyphomicrobiales</taxon>
        <taxon>Chelatococcaceae</taxon>
        <taxon>Pseudochelatococcus</taxon>
    </lineage>
</organism>
<gene>
    <name evidence="8" type="ORF">FHS81_000888</name>
</gene>
<keyword evidence="9" id="KW-1185">Reference proteome</keyword>
<evidence type="ECO:0000256" key="2">
    <source>
        <dbReference type="ARBA" id="ARBA00022692"/>
    </source>
</evidence>
<evidence type="ECO:0000256" key="1">
    <source>
        <dbReference type="ARBA" id="ARBA00004370"/>
    </source>
</evidence>
<dbReference type="SUPFAM" id="SSF48452">
    <property type="entry name" value="TPR-like"/>
    <property type="match status" value="2"/>
</dbReference>
<evidence type="ECO:0000256" key="4">
    <source>
        <dbReference type="ARBA" id="ARBA00023136"/>
    </source>
</evidence>
<dbReference type="InterPro" id="IPR011990">
    <property type="entry name" value="TPR-like_helical_dom_sf"/>
</dbReference>